<keyword evidence="8" id="KW-0677">Repeat</keyword>
<evidence type="ECO:0000256" key="10">
    <source>
        <dbReference type="ARBA" id="ARBA00023273"/>
    </source>
</evidence>
<keyword evidence="14" id="KW-1185">Reference proteome</keyword>
<evidence type="ECO:0000256" key="1">
    <source>
        <dbReference type="ARBA" id="ARBA00004437"/>
    </source>
</evidence>
<evidence type="ECO:0000256" key="7">
    <source>
        <dbReference type="ARBA" id="ARBA00022729"/>
    </source>
</evidence>
<comment type="subcellular location">
    <subcellularLocation>
        <location evidence="2">Cell projection</location>
        <location evidence="2">Cilium</location>
        <location evidence="2">Photoreceptor outer segment</location>
    </subcellularLocation>
    <subcellularLocation>
        <location evidence="1">Photoreceptor inner segment</location>
    </subcellularLocation>
    <subcellularLocation>
        <location evidence="3">Secreted</location>
        <location evidence="3">Extracellular space</location>
        <location evidence="3">Extracellular matrix</location>
        <location evidence="3">Interphotoreceptor matrix</location>
    </subcellularLocation>
</comment>
<proteinExistence type="predicted"/>
<dbReference type="GO" id="GO:0001917">
    <property type="term" value="C:photoreceptor inner segment"/>
    <property type="evidence" value="ECO:0007669"/>
    <property type="project" value="UniProtKB-SubCell"/>
</dbReference>
<dbReference type="Gene3D" id="3.30.70.960">
    <property type="entry name" value="SEA domain"/>
    <property type="match status" value="1"/>
</dbReference>
<sequence>MAQASSNGEVRSTSIQNPASTIVTTTSAPDAPGNTVILLLVFVSNEEFIPDLLKPNSKAYKQRASRVKSQLEPVYRLAFRSFLRLIVLGFTPGSIHTETELVFSTNSSRPIPNTTQAATTLREAVESGNFSSSEDFIPALSDPNSQVFRDRVSLTRAQLEPVFRMDYTSFIQLFVIRFRSGSIISETGLIFNGKDSVPSADRVATTLREAVESGRVTIPINVSSIDVAGSSPDGVSPVHHSVFSCSLLNLCTLILAGMLNSYF</sequence>
<evidence type="ECO:0000256" key="8">
    <source>
        <dbReference type="ARBA" id="ARBA00022737"/>
    </source>
</evidence>
<evidence type="ECO:0000256" key="5">
    <source>
        <dbReference type="ARBA" id="ARBA00022530"/>
    </source>
</evidence>
<dbReference type="InterPro" id="IPR036364">
    <property type="entry name" value="SEA_dom_sf"/>
</dbReference>
<feature type="domain" description="SEA" evidence="12">
    <location>
        <begin position="122"/>
        <end position="232"/>
    </location>
</feature>
<gene>
    <name evidence="13" type="ORF">AGOR_G00192060</name>
</gene>
<evidence type="ECO:0000256" key="2">
    <source>
        <dbReference type="ARBA" id="ARBA00004504"/>
    </source>
</evidence>
<dbReference type="Proteomes" id="UP000829720">
    <property type="component" value="Unassembled WGS sequence"/>
</dbReference>
<keyword evidence="10" id="KW-0966">Cell projection</keyword>
<dbReference type="GO" id="GO:0008201">
    <property type="term" value="F:heparin binding"/>
    <property type="evidence" value="ECO:0007669"/>
    <property type="project" value="UniProtKB-KW"/>
</dbReference>
<dbReference type="PANTHER" id="PTHR12199">
    <property type="entry name" value="INTERPHOTORECEPTOR MATRIX PROTEOGLYCAN"/>
    <property type="match status" value="1"/>
</dbReference>
<dbReference type="OrthoDB" id="8965174at2759"/>
<keyword evidence="4" id="KW-0964">Secreted</keyword>
<dbReference type="InterPro" id="IPR000082">
    <property type="entry name" value="SEA_dom"/>
</dbReference>
<dbReference type="EMBL" id="JAERUA010000018">
    <property type="protein sequence ID" value="KAI1887607.1"/>
    <property type="molecule type" value="Genomic_DNA"/>
</dbReference>
<dbReference type="AlphaFoldDB" id="A0A8T3CVA6"/>
<evidence type="ECO:0000313" key="14">
    <source>
        <dbReference type="Proteomes" id="UP000829720"/>
    </source>
</evidence>
<keyword evidence="9" id="KW-0325">Glycoprotein</keyword>
<accession>A0A8T3CVA6</accession>
<dbReference type="Pfam" id="PF01390">
    <property type="entry name" value="SEA"/>
    <property type="match status" value="1"/>
</dbReference>
<name>A0A8T3CVA6_9TELE</name>
<evidence type="ECO:0000256" key="9">
    <source>
        <dbReference type="ARBA" id="ARBA00023180"/>
    </source>
</evidence>
<dbReference type="GO" id="GO:0001750">
    <property type="term" value="C:photoreceptor outer segment"/>
    <property type="evidence" value="ECO:0007669"/>
    <property type="project" value="UniProtKB-SubCell"/>
</dbReference>
<dbReference type="PANTHER" id="PTHR12199:SF5">
    <property type="entry name" value="MUCIN-2-LIKE ISOFORM X1"/>
    <property type="match status" value="1"/>
</dbReference>
<keyword evidence="5" id="KW-0272">Extracellular matrix</keyword>
<reference evidence="13" key="1">
    <citation type="submission" date="2021-01" db="EMBL/GenBank/DDBJ databases">
        <authorList>
            <person name="Zahm M."/>
            <person name="Roques C."/>
            <person name="Cabau C."/>
            <person name="Klopp C."/>
            <person name="Donnadieu C."/>
            <person name="Jouanno E."/>
            <person name="Lampietro C."/>
            <person name="Louis A."/>
            <person name="Herpin A."/>
            <person name="Echchiki A."/>
            <person name="Berthelot C."/>
            <person name="Parey E."/>
            <person name="Roest-Crollius H."/>
            <person name="Braasch I."/>
            <person name="Postlethwait J."/>
            <person name="Bobe J."/>
            <person name="Montfort J."/>
            <person name="Bouchez O."/>
            <person name="Begum T."/>
            <person name="Mejri S."/>
            <person name="Adams A."/>
            <person name="Chen W.-J."/>
            <person name="Guiguen Y."/>
        </authorList>
    </citation>
    <scope>NUCLEOTIDE SEQUENCE</scope>
    <source>
        <tissue evidence="13">Blood</tissue>
    </source>
</reference>
<keyword evidence="6" id="KW-0358">Heparin-binding</keyword>
<evidence type="ECO:0000256" key="3">
    <source>
        <dbReference type="ARBA" id="ARBA00004593"/>
    </source>
</evidence>
<feature type="region of interest" description="Disordered" evidence="11">
    <location>
        <begin position="1"/>
        <end position="27"/>
    </location>
</feature>
<protein>
    <recommendedName>
        <fullName evidence="12">SEA domain-containing protein</fullName>
    </recommendedName>
</protein>
<dbReference type="GO" id="GO:0033165">
    <property type="term" value="C:interphotoreceptor matrix"/>
    <property type="evidence" value="ECO:0007669"/>
    <property type="project" value="UniProtKB-SubCell"/>
</dbReference>
<evidence type="ECO:0000259" key="12">
    <source>
        <dbReference type="PROSITE" id="PS50024"/>
    </source>
</evidence>
<dbReference type="GO" id="GO:0007601">
    <property type="term" value="P:visual perception"/>
    <property type="evidence" value="ECO:0007669"/>
    <property type="project" value="InterPro"/>
</dbReference>
<dbReference type="PROSITE" id="PS50024">
    <property type="entry name" value="SEA"/>
    <property type="match status" value="1"/>
</dbReference>
<dbReference type="SUPFAM" id="SSF82671">
    <property type="entry name" value="SEA domain"/>
    <property type="match status" value="1"/>
</dbReference>
<organism evidence="13 14">
    <name type="scientific">Albula goreensis</name>
    <dbReference type="NCBI Taxonomy" id="1534307"/>
    <lineage>
        <taxon>Eukaryota</taxon>
        <taxon>Metazoa</taxon>
        <taxon>Chordata</taxon>
        <taxon>Craniata</taxon>
        <taxon>Vertebrata</taxon>
        <taxon>Euteleostomi</taxon>
        <taxon>Actinopterygii</taxon>
        <taxon>Neopterygii</taxon>
        <taxon>Teleostei</taxon>
        <taxon>Albuliformes</taxon>
        <taxon>Albulidae</taxon>
        <taxon>Albula</taxon>
    </lineage>
</organism>
<keyword evidence="7" id="KW-0732">Signal</keyword>
<evidence type="ECO:0000256" key="4">
    <source>
        <dbReference type="ARBA" id="ARBA00022525"/>
    </source>
</evidence>
<evidence type="ECO:0000313" key="13">
    <source>
        <dbReference type="EMBL" id="KAI1887607.1"/>
    </source>
</evidence>
<evidence type="ECO:0000256" key="6">
    <source>
        <dbReference type="ARBA" id="ARBA00022674"/>
    </source>
</evidence>
<evidence type="ECO:0000256" key="11">
    <source>
        <dbReference type="SAM" id="MobiDB-lite"/>
    </source>
</evidence>
<comment type="caution">
    <text evidence="13">The sequence shown here is derived from an EMBL/GenBank/DDBJ whole genome shotgun (WGS) entry which is preliminary data.</text>
</comment>
<dbReference type="InterPro" id="IPR039861">
    <property type="entry name" value="IMPG"/>
</dbReference>